<protein>
    <submittedName>
        <fullName evidence="2">Metal dependent phosphohydrolase</fullName>
    </submittedName>
</protein>
<dbReference type="GO" id="GO:0016787">
    <property type="term" value="F:hydrolase activity"/>
    <property type="evidence" value="ECO:0007669"/>
    <property type="project" value="UniProtKB-KW"/>
</dbReference>
<accession>A0A2H4S6D1</accession>
<dbReference type="InterPro" id="IPR003607">
    <property type="entry name" value="HD/PDEase_dom"/>
</dbReference>
<dbReference type="Pfam" id="PF01966">
    <property type="entry name" value="HD"/>
    <property type="match status" value="1"/>
</dbReference>
<dbReference type="AlphaFoldDB" id="A0A2H4S6D1"/>
<feature type="domain" description="HD" evidence="1">
    <location>
        <begin position="36"/>
        <end position="123"/>
    </location>
</feature>
<organism evidence="2 3">
    <name type="scientific">Cordyceps militaris</name>
    <name type="common">Caterpillar fungus</name>
    <name type="synonym">Clavaria militaris</name>
    <dbReference type="NCBI Taxonomy" id="73501"/>
    <lineage>
        <taxon>Eukaryota</taxon>
        <taxon>Fungi</taxon>
        <taxon>Dikarya</taxon>
        <taxon>Ascomycota</taxon>
        <taxon>Pezizomycotina</taxon>
        <taxon>Sordariomycetes</taxon>
        <taxon>Hypocreomycetidae</taxon>
        <taxon>Hypocreales</taxon>
        <taxon>Cordycipitaceae</taxon>
        <taxon>Cordyceps</taxon>
    </lineage>
</organism>
<keyword evidence="2" id="KW-0378">Hydrolase</keyword>
<dbReference type="PANTHER" id="PTHR35569">
    <property type="entry name" value="CYANAMIDE HYDRATASE DDI2-RELATED"/>
    <property type="match status" value="1"/>
</dbReference>
<dbReference type="EMBL" id="CP023322">
    <property type="protein sequence ID" value="ATY58673.1"/>
    <property type="molecule type" value="Genomic_DNA"/>
</dbReference>
<dbReference type="Gene3D" id="1.10.3210.10">
    <property type="entry name" value="Hypothetical protein af1432"/>
    <property type="match status" value="1"/>
</dbReference>
<evidence type="ECO:0000313" key="3">
    <source>
        <dbReference type="Proteomes" id="UP000323067"/>
    </source>
</evidence>
<dbReference type="InterPro" id="IPR006674">
    <property type="entry name" value="HD_domain"/>
</dbReference>
<sequence>MTDTLPTLPSFGLELPQSAIITAALKFAKEHCNILTYNHAVRSAYWAAIIAKKDTSFSGSQVDMELVVLSCVLHDMGWAETKDLLSSDKRFEVDGANIARDFINKFNAQQGANASPWDQQRIQRCWDVIALHTTFSIARYAAPEVAVAACGIFADFQGPYFPNGPGGDNLITLDEYHAVMSLFPRAGFTVDGFTHLMCGICRDKASTTYDNFVGEFGTQHGVDGAGAGKEAFAQAQQSASVVKLLVGGLDALEKLDNDKESAR</sequence>
<dbReference type="CDD" id="cd00077">
    <property type="entry name" value="HDc"/>
    <property type="match status" value="1"/>
</dbReference>
<proteinExistence type="predicted"/>
<reference evidence="2 3" key="1">
    <citation type="journal article" date="2017" name="BMC Genomics">
        <title>Chromosome level assembly and secondary metabolite potential of the parasitic fungus Cordyceps militaris.</title>
        <authorList>
            <person name="Kramer G.J."/>
            <person name="Nodwell J.R."/>
        </authorList>
    </citation>
    <scope>NUCLEOTIDE SEQUENCE [LARGE SCALE GENOMIC DNA]</scope>
    <source>
        <strain evidence="2 3">ATCC 34164</strain>
    </source>
</reference>
<dbReference type="VEuPathDB" id="FungiDB:A9K55_002217"/>
<name>A0A2H4S6D1_CORMI</name>
<dbReference type="OrthoDB" id="2378324at2759"/>
<evidence type="ECO:0000259" key="1">
    <source>
        <dbReference type="Pfam" id="PF01966"/>
    </source>
</evidence>
<dbReference type="SUPFAM" id="SSF109604">
    <property type="entry name" value="HD-domain/PDEase-like"/>
    <property type="match status" value="1"/>
</dbReference>
<dbReference type="Proteomes" id="UP000323067">
    <property type="component" value="Chromosome iv"/>
</dbReference>
<dbReference type="VEuPathDB" id="FungiDB:CCM_09570"/>
<evidence type="ECO:0000313" key="2">
    <source>
        <dbReference type="EMBL" id="ATY58673.1"/>
    </source>
</evidence>
<gene>
    <name evidence="2" type="ORF">A9K55_002217</name>
</gene>
<dbReference type="PANTHER" id="PTHR35569:SF1">
    <property type="entry name" value="CYANAMIDE HYDRATASE DDI2-RELATED"/>
    <property type="match status" value="1"/>
</dbReference>